<evidence type="ECO:0000256" key="1">
    <source>
        <dbReference type="SAM" id="MobiDB-lite"/>
    </source>
</evidence>
<feature type="compositionally biased region" description="Low complexity" evidence="1">
    <location>
        <begin position="51"/>
        <end position="62"/>
    </location>
</feature>
<feature type="region of interest" description="Disordered" evidence="1">
    <location>
        <begin position="22"/>
        <end position="104"/>
    </location>
</feature>
<dbReference type="EMBL" id="AGNL01035105">
    <property type="protein sequence ID" value="EJK54895.1"/>
    <property type="molecule type" value="Genomic_DNA"/>
</dbReference>
<organism evidence="2 3">
    <name type="scientific">Thalassiosira oceanica</name>
    <name type="common">Marine diatom</name>
    <dbReference type="NCBI Taxonomy" id="159749"/>
    <lineage>
        <taxon>Eukaryota</taxon>
        <taxon>Sar</taxon>
        <taxon>Stramenopiles</taxon>
        <taxon>Ochrophyta</taxon>
        <taxon>Bacillariophyta</taxon>
        <taxon>Coscinodiscophyceae</taxon>
        <taxon>Thalassiosirophycidae</taxon>
        <taxon>Thalassiosirales</taxon>
        <taxon>Thalassiosiraceae</taxon>
        <taxon>Thalassiosira</taxon>
    </lineage>
</organism>
<feature type="compositionally biased region" description="Polar residues" evidence="1">
    <location>
        <begin position="39"/>
        <end position="50"/>
    </location>
</feature>
<sequence>MCNLATTLVTARSLTKIERAKASKNTGGYDGRVRPPFTSERQPTFTSASETLPTLHTKTHTLNQDEATPEQPSPSTQQLGRYPSSTPSTRSRIEQRSDQEATEPAMGFSIQATSGSSHPGFLALISTTLCHDVLVSPRCHYSLALISTTLCHDVLVSPRCHYSLALIPHFQLYGVSILETEWDFSRATERDLFRDGPAGGSGSAHVLAATLKTPWTRGLALKRLASPRNALPRLGTPCLALKRLGHALKRLGHALKRLVSPRIALTRLATP</sequence>
<gene>
    <name evidence="2" type="ORF">THAOC_25437</name>
</gene>
<dbReference type="Proteomes" id="UP000266841">
    <property type="component" value="Unassembled WGS sequence"/>
</dbReference>
<evidence type="ECO:0000313" key="3">
    <source>
        <dbReference type="Proteomes" id="UP000266841"/>
    </source>
</evidence>
<reference evidence="2 3" key="1">
    <citation type="journal article" date="2012" name="Genome Biol.">
        <title>Genome and low-iron response of an oceanic diatom adapted to chronic iron limitation.</title>
        <authorList>
            <person name="Lommer M."/>
            <person name="Specht M."/>
            <person name="Roy A.S."/>
            <person name="Kraemer L."/>
            <person name="Andreson R."/>
            <person name="Gutowska M.A."/>
            <person name="Wolf J."/>
            <person name="Bergner S.V."/>
            <person name="Schilhabel M.B."/>
            <person name="Klostermeier U.C."/>
            <person name="Beiko R.G."/>
            <person name="Rosenstiel P."/>
            <person name="Hippler M."/>
            <person name="Laroche J."/>
        </authorList>
    </citation>
    <scope>NUCLEOTIDE SEQUENCE [LARGE SCALE GENOMIC DNA]</scope>
    <source>
        <strain evidence="2 3">CCMP1005</strain>
    </source>
</reference>
<keyword evidence="3" id="KW-1185">Reference proteome</keyword>
<comment type="caution">
    <text evidence="2">The sequence shown here is derived from an EMBL/GenBank/DDBJ whole genome shotgun (WGS) entry which is preliminary data.</text>
</comment>
<accession>K0RP78</accession>
<dbReference type="AlphaFoldDB" id="K0RP78"/>
<name>K0RP78_THAOC</name>
<proteinExistence type="predicted"/>
<protein>
    <submittedName>
        <fullName evidence="2">Uncharacterized protein</fullName>
    </submittedName>
</protein>
<evidence type="ECO:0000313" key="2">
    <source>
        <dbReference type="EMBL" id="EJK54895.1"/>
    </source>
</evidence>